<keyword evidence="2" id="KW-1185">Reference proteome</keyword>
<protein>
    <submittedName>
        <fullName evidence="1">Uncharacterized protein</fullName>
    </submittedName>
</protein>
<gene>
    <name evidence="1" type="ORF">HC246_24385</name>
</gene>
<proteinExistence type="predicted"/>
<accession>A0ABX1M0Q6</accession>
<name>A0ABX1M0Q6_9CYAN</name>
<comment type="caution">
    <text evidence="1">The sequence shown here is derived from an EMBL/GenBank/DDBJ whole genome shotgun (WGS) entry which is preliminary data.</text>
</comment>
<dbReference type="RefSeq" id="WP_169366021.1">
    <property type="nucleotide sequence ID" value="NZ_JAAVJL010000005.1"/>
</dbReference>
<dbReference type="Proteomes" id="UP000738376">
    <property type="component" value="Unassembled WGS sequence"/>
</dbReference>
<evidence type="ECO:0000313" key="1">
    <source>
        <dbReference type="EMBL" id="NMF61078.1"/>
    </source>
</evidence>
<dbReference type="EMBL" id="JAAVJL010000005">
    <property type="protein sequence ID" value="NMF61078.1"/>
    <property type="molecule type" value="Genomic_DNA"/>
</dbReference>
<evidence type="ECO:0000313" key="2">
    <source>
        <dbReference type="Proteomes" id="UP000738376"/>
    </source>
</evidence>
<reference evidence="1 2" key="1">
    <citation type="submission" date="2020-03" db="EMBL/GenBank/DDBJ databases">
        <title>Draft Genome Sequence of 2-Methylisoborneol Producing Pseudanabaena yagii Strain GIHE-NHR1 Isolated from North Han River in South Korea.</title>
        <authorList>
            <person name="Jeong J."/>
        </authorList>
    </citation>
    <scope>NUCLEOTIDE SEQUENCE [LARGE SCALE GENOMIC DNA]</scope>
    <source>
        <strain evidence="1 2">GIHE-NHR1</strain>
    </source>
</reference>
<sequence length="115" mass="13428">MDNNRIDTNWTVLTGWTDDGNLKKTIQTRRSILGDAGLETDLSEEFFYLSFFKVESETEIGDLTEIYNFKDAYMKIYPNMSETDVFKIIEEDIAREYDNSVASNFKKLVNGRWLS</sequence>
<organism evidence="1 2">
    <name type="scientific">Pseudanabaena yagii GIHE-NHR1</name>
    <dbReference type="NCBI Taxonomy" id="2722753"/>
    <lineage>
        <taxon>Bacteria</taxon>
        <taxon>Bacillati</taxon>
        <taxon>Cyanobacteriota</taxon>
        <taxon>Cyanophyceae</taxon>
        <taxon>Pseudanabaenales</taxon>
        <taxon>Pseudanabaenaceae</taxon>
        <taxon>Pseudanabaena</taxon>
        <taxon>Pseudanabaena yagii</taxon>
    </lineage>
</organism>